<keyword evidence="5 8" id="KW-1133">Transmembrane helix</keyword>
<evidence type="ECO:0000313" key="12">
    <source>
        <dbReference type="Proteomes" id="UP000824998"/>
    </source>
</evidence>
<evidence type="ECO:0000256" key="9">
    <source>
        <dbReference type="SAM" id="SignalP"/>
    </source>
</evidence>
<keyword evidence="12" id="KW-1185">Reference proteome</keyword>
<dbReference type="Pfam" id="PF14558">
    <property type="entry name" value="TRP_N"/>
    <property type="match status" value="1"/>
</dbReference>
<evidence type="ECO:0000256" key="4">
    <source>
        <dbReference type="ARBA" id="ARBA00022729"/>
    </source>
</evidence>
<comment type="subcellular location">
    <subcellularLocation>
        <location evidence="1">Membrane</location>
        <topology evidence="1">Multi-pass membrane protein</topology>
    </subcellularLocation>
</comment>
<dbReference type="Pfam" id="PF06011">
    <property type="entry name" value="TRP"/>
    <property type="match status" value="1"/>
</dbReference>
<evidence type="ECO:0000259" key="10">
    <source>
        <dbReference type="SMART" id="SM01320"/>
    </source>
</evidence>
<feature type="transmembrane region" description="Helical" evidence="8">
    <location>
        <begin position="551"/>
        <end position="580"/>
    </location>
</feature>
<name>A0A9P7YSQ9_9HELO</name>
<feature type="chain" id="PRO_5040310618" description="ML-like domain-containing protein" evidence="9">
    <location>
        <begin position="26"/>
        <end position="619"/>
    </location>
</feature>
<feature type="transmembrane region" description="Helical" evidence="8">
    <location>
        <begin position="489"/>
        <end position="508"/>
    </location>
</feature>
<comment type="caution">
    <text evidence="11">The sequence shown here is derived from an EMBL/GenBank/DDBJ whole genome shotgun (WGS) entry which is preliminary data.</text>
</comment>
<evidence type="ECO:0000256" key="1">
    <source>
        <dbReference type="ARBA" id="ARBA00004141"/>
    </source>
</evidence>
<dbReference type="PANTHER" id="PTHR31145">
    <property type="entry name" value="INTEGRAL MEMBRANE PROTEIN (AFU_ORTHOLOGUE AFUA_7G01610)"/>
    <property type="match status" value="1"/>
</dbReference>
<evidence type="ECO:0000256" key="5">
    <source>
        <dbReference type="ARBA" id="ARBA00022989"/>
    </source>
</evidence>
<gene>
    <name evidence="11" type="ORF">BJ875DRAFT_262771</name>
</gene>
<evidence type="ECO:0000256" key="7">
    <source>
        <dbReference type="SAM" id="MobiDB-lite"/>
    </source>
</evidence>
<dbReference type="GO" id="GO:0055085">
    <property type="term" value="P:transmembrane transport"/>
    <property type="evidence" value="ECO:0007669"/>
    <property type="project" value="TreeGrafter"/>
</dbReference>
<dbReference type="GO" id="GO:0016020">
    <property type="term" value="C:membrane"/>
    <property type="evidence" value="ECO:0007669"/>
    <property type="project" value="UniProtKB-SubCell"/>
</dbReference>
<evidence type="ECO:0000256" key="8">
    <source>
        <dbReference type="SAM" id="Phobius"/>
    </source>
</evidence>
<dbReference type="PANTHER" id="PTHR31145:SF5">
    <property type="entry name" value="DUF907 DOMAIN PROTEIN (AFU_ORTHOLOGUE AFUA_2G06100)"/>
    <property type="match status" value="1"/>
</dbReference>
<protein>
    <recommendedName>
        <fullName evidence="10">ML-like domain-containing protein</fullName>
    </recommendedName>
</protein>
<feature type="transmembrane region" description="Helical" evidence="8">
    <location>
        <begin position="464"/>
        <end position="483"/>
    </location>
</feature>
<dbReference type="InterPro" id="IPR032800">
    <property type="entry name" value="TRP_N"/>
</dbReference>
<feature type="compositionally biased region" description="Basic and acidic residues" evidence="7">
    <location>
        <begin position="590"/>
        <end position="599"/>
    </location>
</feature>
<comment type="similarity">
    <text evidence="2">Belongs to the transient receptor potential (TRP) ion channel family.</text>
</comment>
<sequence>MTNSRTRLLLLLFISLHSFFVVVCARDILSLSNFANCPSSEDLIVDHIVTQYDNSNRTVEFDISGTSLTAQNVTANFKVRAYGKDVYTKSFNPCDSTTFVAGLCPVPAGQFSAVRSETIPPEAASQIPDIAFSIPDIALTATLEIRQLDGGKVVGCVEADLSNGRTVNSKSLSYVAGGIVAVSIILSAATSLFTHSHDSHGSTGCSPNFTEMIGWFQTMASSGMLSVNYAPLYREFTERFAFSTGLISWHGMQTSIDNFRTHSGGNTTSLNTSLLKNSTLGARDIISTVSNSTANGTLSSNLQSNFGLQKYISQTGIVPQNAFMTVLLIACLVILCISLSILLFRALLELWALCGTFPKSLLGFRKRYLGVIFRTNVVLINACYGTWVLYCIFQFKAGDSWAATILAAVTLAAFTGVLIFFAVRIVVTARRHIKVEGNAARLFEDKKIWLKYSLFYDTYHRKSWWFFMTLISYNFVRYALIAGLDGRGLAQTVSILVCEVMMLILVCFVRPFERKRVNSVNILIQLVQVVRMGAILVFVDELKVKRSTQTVAGFALVIVSSVCTVLLVVLMVFNAVYSCCKDNPHRKKRKEAERQRTESEYFIDPKNPHAYRSSEVRIE</sequence>
<dbReference type="OrthoDB" id="2115177at2759"/>
<feature type="transmembrane region" description="Helical" evidence="8">
    <location>
        <begin position="368"/>
        <end position="395"/>
    </location>
</feature>
<feature type="transmembrane region" description="Helical" evidence="8">
    <location>
        <begin position="401"/>
        <end position="427"/>
    </location>
</feature>
<feature type="region of interest" description="Disordered" evidence="7">
    <location>
        <begin position="587"/>
        <end position="619"/>
    </location>
</feature>
<dbReference type="GO" id="GO:0009272">
    <property type="term" value="P:fungal-type cell wall biogenesis"/>
    <property type="evidence" value="ECO:0007669"/>
    <property type="project" value="TreeGrafter"/>
</dbReference>
<dbReference type="EMBL" id="MU251362">
    <property type="protein sequence ID" value="KAG9239080.1"/>
    <property type="molecule type" value="Genomic_DNA"/>
</dbReference>
<reference evidence="11" key="1">
    <citation type="journal article" date="2021" name="IMA Fungus">
        <title>Genomic characterization of three marine fungi, including Emericellopsis atlantica sp. nov. with signatures of a generalist lifestyle and marine biomass degradation.</title>
        <authorList>
            <person name="Hagestad O.C."/>
            <person name="Hou L."/>
            <person name="Andersen J.H."/>
            <person name="Hansen E.H."/>
            <person name="Altermark B."/>
            <person name="Li C."/>
            <person name="Kuhnert E."/>
            <person name="Cox R.J."/>
            <person name="Crous P.W."/>
            <person name="Spatafora J.W."/>
            <person name="Lail K."/>
            <person name="Amirebrahimi M."/>
            <person name="Lipzen A."/>
            <person name="Pangilinan J."/>
            <person name="Andreopoulos W."/>
            <person name="Hayes R.D."/>
            <person name="Ng V."/>
            <person name="Grigoriev I.V."/>
            <person name="Jackson S.A."/>
            <person name="Sutton T.D.S."/>
            <person name="Dobson A.D.W."/>
            <person name="Rama T."/>
        </authorList>
    </citation>
    <scope>NUCLEOTIDE SEQUENCE</scope>
    <source>
        <strain evidence="11">TRa018bII</strain>
    </source>
</reference>
<keyword evidence="6 8" id="KW-0472">Membrane</keyword>
<feature type="transmembrane region" description="Helical" evidence="8">
    <location>
        <begin position="520"/>
        <end position="539"/>
    </location>
</feature>
<dbReference type="InterPro" id="IPR040241">
    <property type="entry name" value="TRP_Flc/Pkd2-like"/>
</dbReference>
<keyword evidence="3 8" id="KW-0812">Transmembrane</keyword>
<proteinExistence type="inferred from homology"/>
<dbReference type="AlphaFoldDB" id="A0A9P7YSQ9"/>
<accession>A0A9P7YSQ9</accession>
<evidence type="ECO:0000313" key="11">
    <source>
        <dbReference type="EMBL" id="KAG9239080.1"/>
    </source>
</evidence>
<organism evidence="11 12">
    <name type="scientific">Amylocarpus encephaloides</name>
    <dbReference type="NCBI Taxonomy" id="45428"/>
    <lineage>
        <taxon>Eukaryota</taxon>
        <taxon>Fungi</taxon>
        <taxon>Dikarya</taxon>
        <taxon>Ascomycota</taxon>
        <taxon>Pezizomycotina</taxon>
        <taxon>Leotiomycetes</taxon>
        <taxon>Helotiales</taxon>
        <taxon>Helotiales incertae sedis</taxon>
        <taxon>Amylocarpus</taxon>
    </lineage>
</organism>
<dbReference type="InterPro" id="IPR010308">
    <property type="entry name" value="TRP_C"/>
</dbReference>
<dbReference type="Proteomes" id="UP000824998">
    <property type="component" value="Unassembled WGS sequence"/>
</dbReference>
<dbReference type="SMART" id="SM01320">
    <property type="entry name" value="TRP_N"/>
    <property type="match status" value="1"/>
</dbReference>
<evidence type="ECO:0000256" key="6">
    <source>
        <dbReference type="ARBA" id="ARBA00023136"/>
    </source>
</evidence>
<evidence type="ECO:0000256" key="2">
    <source>
        <dbReference type="ARBA" id="ARBA00010642"/>
    </source>
</evidence>
<evidence type="ECO:0000256" key="3">
    <source>
        <dbReference type="ARBA" id="ARBA00022692"/>
    </source>
</evidence>
<feature type="signal peptide" evidence="9">
    <location>
        <begin position="1"/>
        <end position="25"/>
    </location>
</feature>
<feature type="transmembrane region" description="Helical" evidence="8">
    <location>
        <begin position="322"/>
        <end position="348"/>
    </location>
</feature>
<keyword evidence="4 9" id="KW-0732">Signal</keyword>
<feature type="domain" description="ML-like" evidence="10">
    <location>
        <begin position="27"/>
        <end position="168"/>
    </location>
</feature>